<proteinExistence type="predicted"/>
<accession>A0AAE3LIP6</accession>
<protein>
    <submittedName>
        <fullName evidence="2">Uncharacterized protein</fullName>
    </submittedName>
</protein>
<keyword evidence="1" id="KW-0472">Membrane</keyword>
<sequence>MNNYCLTMWAEEPIRCSECGKDIGWERVSIEQTPVKIVPELLRRDIGIKEGETTEITLSNQEIDDIRIYFEEQRSWHTFDIYRMYDYKMTHLGSRIRARVKSVKMELVERPDFDRIHKSILVICSILGILFVALKAERIYFILAYGVLTGSIAFKMCLKCISTIKESKNVLLFGGERLTLYVDKNIKCEHCGCEINHQYDHKHSIAWTSDPEMKLIKQKVNKISKTKCTYGMLDRRNEPKLLSCEDIEDIIKLQQNFSKKERTKNAEALKNINDMIKNNECSAYLVFDEDISEYEKR</sequence>
<evidence type="ECO:0000256" key="1">
    <source>
        <dbReference type="SAM" id="Phobius"/>
    </source>
</evidence>
<dbReference type="Proteomes" id="UP001208131">
    <property type="component" value="Unassembled WGS sequence"/>
</dbReference>
<organism evidence="2 3">
    <name type="scientific">Hominimerdicola aceti</name>
    <dbReference type="NCBI Taxonomy" id="2981726"/>
    <lineage>
        <taxon>Bacteria</taxon>
        <taxon>Bacillati</taxon>
        <taxon>Bacillota</taxon>
        <taxon>Clostridia</taxon>
        <taxon>Eubacteriales</taxon>
        <taxon>Oscillospiraceae</taxon>
        <taxon>Hominimerdicola</taxon>
    </lineage>
</organism>
<reference evidence="2 3" key="1">
    <citation type="journal article" date="2021" name="ISME Commun">
        <title>Automated analysis of genomic sequences facilitates high-throughput and comprehensive description of bacteria.</title>
        <authorList>
            <person name="Hitch T.C.A."/>
        </authorList>
    </citation>
    <scope>NUCLEOTIDE SEQUENCE [LARGE SCALE GENOMIC DNA]</scope>
    <source>
        <strain evidence="2 3">Sanger_31</strain>
    </source>
</reference>
<feature type="transmembrane region" description="Helical" evidence="1">
    <location>
        <begin position="116"/>
        <end position="133"/>
    </location>
</feature>
<name>A0AAE3LIP6_9FIRM</name>
<dbReference type="RefSeq" id="WP_267301820.1">
    <property type="nucleotide sequence ID" value="NZ_JAOQJZ010000015.1"/>
</dbReference>
<gene>
    <name evidence="2" type="ORF">OCV57_12440</name>
</gene>
<evidence type="ECO:0000313" key="2">
    <source>
        <dbReference type="EMBL" id="MCU6706725.1"/>
    </source>
</evidence>
<comment type="caution">
    <text evidence="2">The sequence shown here is derived from an EMBL/GenBank/DDBJ whole genome shotgun (WGS) entry which is preliminary data.</text>
</comment>
<dbReference type="AlphaFoldDB" id="A0AAE3LIP6"/>
<keyword evidence="1" id="KW-0812">Transmembrane</keyword>
<dbReference type="EMBL" id="JAOQJZ010000015">
    <property type="protein sequence ID" value="MCU6706725.1"/>
    <property type="molecule type" value="Genomic_DNA"/>
</dbReference>
<keyword evidence="3" id="KW-1185">Reference proteome</keyword>
<keyword evidence="1" id="KW-1133">Transmembrane helix</keyword>
<evidence type="ECO:0000313" key="3">
    <source>
        <dbReference type="Proteomes" id="UP001208131"/>
    </source>
</evidence>